<sequence length="94" mass="10656">MLRRASVVEEVSLVEYWYLLWASDGLFLACVNGYQNVCFKSDMIMVELLQQGRSTTSGLVLSKLISFCRRIGETGQQPVRVLDDCSRLMPDSEC</sequence>
<organism evidence="1 2">
    <name type="scientific">Gossypium barbadense</name>
    <name type="common">Sea Island cotton</name>
    <name type="synonym">Hibiscus barbadensis</name>
    <dbReference type="NCBI Taxonomy" id="3634"/>
    <lineage>
        <taxon>Eukaryota</taxon>
        <taxon>Viridiplantae</taxon>
        <taxon>Streptophyta</taxon>
        <taxon>Embryophyta</taxon>
        <taxon>Tracheophyta</taxon>
        <taxon>Spermatophyta</taxon>
        <taxon>Magnoliopsida</taxon>
        <taxon>eudicotyledons</taxon>
        <taxon>Gunneridae</taxon>
        <taxon>Pentapetalae</taxon>
        <taxon>rosids</taxon>
        <taxon>malvids</taxon>
        <taxon>Malvales</taxon>
        <taxon>Malvaceae</taxon>
        <taxon>Malvoideae</taxon>
        <taxon>Gossypium</taxon>
    </lineage>
</organism>
<accession>A0A2P5W8J6</accession>
<dbReference type="AlphaFoldDB" id="A0A2P5W8J6"/>
<evidence type="ECO:0000313" key="1">
    <source>
        <dbReference type="EMBL" id="PPR87410.1"/>
    </source>
</evidence>
<proteinExistence type="predicted"/>
<reference evidence="1 2" key="1">
    <citation type="submission" date="2015-01" db="EMBL/GenBank/DDBJ databases">
        <title>Genome of allotetraploid Gossypium barbadense reveals genomic plasticity and fiber elongation in cotton evolution.</title>
        <authorList>
            <person name="Chen X."/>
            <person name="Liu X."/>
            <person name="Zhao B."/>
            <person name="Zheng H."/>
            <person name="Hu Y."/>
            <person name="Lu G."/>
            <person name="Yang C."/>
            <person name="Chen J."/>
            <person name="Shan C."/>
            <person name="Zhang L."/>
            <person name="Zhou Y."/>
            <person name="Wang L."/>
            <person name="Guo W."/>
            <person name="Bai Y."/>
            <person name="Ruan J."/>
            <person name="Shangguan X."/>
            <person name="Mao Y."/>
            <person name="Jiang J."/>
            <person name="Zhu Y."/>
            <person name="Lei J."/>
            <person name="Kang H."/>
            <person name="Chen S."/>
            <person name="He X."/>
            <person name="Wang R."/>
            <person name="Wang Y."/>
            <person name="Chen J."/>
            <person name="Wang L."/>
            <person name="Yu S."/>
            <person name="Wang B."/>
            <person name="Wei J."/>
            <person name="Song S."/>
            <person name="Lu X."/>
            <person name="Gao Z."/>
            <person name="Gu W."/>
            <person name="Deng X."/>
            <person name="Ma D."/>
            <person name="Wang S."/>
            <person name="Liang W."/>
            <person name="Fang L."/>
            <person name="Cai C."/>
            <person name="Zhu X."/>
            <person name="Zhou B."/>
            <person name="Zhang Y."/>
            <person name="Chen Z."/>
            <person name="Xu S."/>
            <person name="Zhu R."/>
            <person name="Wang S."/>
            <person name="Zhang T."/>
            <person name="Zhao G."/>
        </authorList>
    </citation>
    <scope>NUCLEOTIDE SEQUENCE [LARGE SCALE GENOMIC DNA]</scope>
    <source>
        <strain evidence="2">cv. Xinhai21</strain>
        <tissue evidence="1">Leaf</tissue>
    </source>
</reference>
<gene>
    <name evidence="1" type="ORF">GOBAR_AA33283</name>
</gene>
<protein>
    <submittedName>
        <fullName evidence="1">Uncharacterized protein</fullName>
    </submittedName>
</protein>
<name>A0A2P5W8J6_GOSBA</name>
<dbReference type="EMBL" id="KZ668594">
    <property type="protein sequence ID" value="PPR87410.1"/>
    <property type="molecule type" value="Genomic_DNA"/>
</dbReference>
<evidence type="ECO:0000313" key="2">
    <source>
        <dbReference type="Proteomes" id="UP000239757"/>
    </source>
</evidence>
<dbReference type="Proteomes" id="UP000239757">
    <property type="component" value="Unassembled WGS sequence"/>
</dbReference>